<dbReference type="Proteomes" id="UP000199437">
    <property type="component" value="Unassembled WGS sequence"/>
</dbReference>
<evidence type="ECO:0000313" key="4">
    <source>
        <dbReference type="EMBL" id="SEV97283.1"/>
    </source>
</evidence>
<dbReference type="Gene3D" id="3.30.750.24">
    <property type="entry name" value="STAS domain"/>
    <property type="match status" value="1"/>
</dbReference>
<dbReference type="InterPro" id="IPR002645">
    <property type="entry name" value="STAS_dom"/>
</dbReference>
<dbReference type="InterPro" id="IPR036513">
    <property type="entry name" value="STAS_dom_sf"/>
</dbReference>
<dbReference type="SUPFAM" id="SSF52091">
    <property type="entry name" value="SpoIIaa-like"/>
    <property type="match status" value="1"/>
</dbReference>
<dbReference type="PANTHER" id="PTHR33495">
    <property type="entry name" value="ANTI-SIGMA FACTOR ANTAGONIST TM_1081-RELATED-RELATED"/>
    <property type="match status" value="1"/>
</dbReference>
<gene>
    <name evidence="4" type="ORF">SAMN05216290_0995</name>
</gene>
<comment type="similarity">
    <text evidence="1 2">Belongs to the anti-sigma-factor antagonist family.</text>
</comment>
<dbReference type="STRING" id="1267423.SAMN05216290_0995"/>
<evidence type="ECO:0000313" key="5">
    <source>
        <dbReference type="Proteomes" id="UP000199437"/>
    </source>
</evidence>
<dbReference type="PROSITE" id="PS50801">
    <property type="entry name" value="STAS"/>
    <property type="match status" value="1"/>
</dbReference>
<accession>A0A1I0N9A4</accession>
<dbReference type="RefSeq" id="WP_090257411.1">
    <property type="nucleotide sequence ID" value="NZ_FOIR01000001.1"/>
</dbReference>
<dbReference type="GeneID" id="99985733"/>
<keyword evidence="5" id="KW-1185">Reference proteome</keyword>
<dbReference type="OrthoDB" id="9795051at2"/>
<feature type="domain" description="STAS" evidence="3">
    <location>
        <begin position="2"/>
        <end position="111"/>
    </location>
</feature>
<dbReference type="CDD" id="cd07043">
    <property type="entry name" value="STAS_anti-anti-sigma_factors"/>
    <property type="match status" value="1"/>
</dbReference>
<evidence type="ECO:0000259" key="3">
    <source>
        <dbReference type="PROSITE" id="PS50801"/>
    </source>
</evidence>
<proteinExistence type="inferred from homology"/>
<dbReference type="GO" id="GO:0043856">
    <property type="term" value="F:anti-sigma factor antagonist activity"/>
    <property type="evidence" value="ECO:0007669"/>
    <property type="project" value="InterPro"/>
</dbReference>
<evidence type="ECO:0000256" key="1">
    <source>
        <dbReference type="ARBA" id="ARBA00009013"/>
    </source>
</evidence>
<name>A0A1I0N9A4_9BACT</name>
<evidence type="ECO:0000256" key="2">
    <source>
        <dbReference type="RuleBase" id="RU003749"/>
    </source>
</evidence>
<dbReference type="AlphaFoldDB" id="A0A1I0N9A4"/>
<dbReference type="InterPro" id="IPR003658">
    <property type="entry name" value="Anti-sigma_ant"/>
</dbReference>
<dbReference type="EMBL" id="FOIR01000001">
    <property type="protein sequence ID" value="SEV97283.1"/>
    <property type="molecule type" value="Genomic_DNA"/>
</dbReference>
<dbReference type="Pfam" id="PF01740">
    <property type="entry name" value="STAS"/>
    <property type="match status" value="1"/>
</dbReference>
<protein>
    <recommendedName>
        <fullName evidence="2">Anti-sigma factor antagonist</fullName>
    </recommendedName>
</protein>
<sequence>MLTIDKQNENHFLLIHVSGEADASSSIHLDKAIRDAMDEGMPQILIDCTNLNYISSAGLGVFMSYIEEINQKSISFIIFGLSEKVLKVFGILGLDQLLTIKKDKEEAIETLNAV</sequence>
<reference evidence="5" key="1">
    <citation type="submission" date="2016-10" db="EMBL/GenBank/DDBJ databases">
        <authorList>
            <person name="Varghese N."/>
            <person name="Submissions S."/>
        </authorList>
    </citation>
    <scope>NUCLEOTIDE SEQUENCE [LARGE SCALE GENOMIC DNA]</scope>
    <source>
        <strain evidence="5">CGMCC 1.12402</strain>
    </source>
</reference>
<organism evidence="4 5">
    <name type="scientific">Roseivirga pacifica</name>
    <dbReference type="NCBI Taxonomy" id="1267423"/>
    <lineage>
        <taxon>Bacteria</taxon>
        <taxon>Pseudomonadati</taxon>
        <taxon>Bacteroidota</taxon>
        <taxon>Cytophagia</taxon>
        <taxon>Cytophagales</taxon>
        <taxon>Roseivirgaceae</taxon>
        <taxon>Roseivirga</taxon>
    </lineage>
</organism>
<dbReference type="NCBIfam" id="TIGR00377">
    <property type="entry name" value="ant_ant_sig"/>
    <property type="match status" value="1"/>
</dbReference>